<dbReference type="GO" id="GO:0046872">
    <property type="term" value="F:metal ion binding"/>
    <property type="evidence" value="ECO:0007669"/>
    <property type="project" value="UniProtKB-KW"/>
</dbReference>
<dbReference type="InterPro" id="IPR018303">
    <property type="entry name" value="ATPase_P-typ_P_site"/>
</dbReference>
<dbReference type="InterPro" id="IPR001757">
    <property type="entry name" value="P_typ_ATPase"/>
</dbReference>
<dbReference type="SUPFAM" id="SSF81653">
    <property type="entry name" value="Calcium ATPase, transduction domain A"/>
    <property type="match status" value="1"/>
</dbReference>
<keyword evidence="3 11" id="KW-0812">Transmembrane</keyword>
<dbReference type="InterPro" id="IPR023298">
    <property type="entry name" value="ATPase_P-typ_TM_dom_sf"/>
</dbReference>
<feature type="transmembrane region" description="Helical" evidence="11">
    <location>
        <begin position="110"/>
        <end position="129"/>
    </location>
</feature>
<dbReference type="InterPro" id="IPR023214">
    <property type="entry name" value="HAD_sf"/>
</dbReference>
<sequence length="703" mass="74097">MQQTQTVERRVANLDCEHDAAALKRGMAQAAGIIDIEVYPKSAKVRLRYDPEAVSDSELMRKLEEIGYPAQAGREPPSLPKPWRNIKVITSVASGLLLLAGWLGPSVLSLPLYLSAIVIGGYFFGREALQDLIFERKIGIELLMSIAAIVAAALGQAAEGAMLVFLYSISEAAEGYTEEKTRSAVRALMALAPKVALVRRDNVEFETPVEDLAVGDIFIVRSGESIATDGEVISGASGVNQAPVTGESVPVEKAPGDKVFAASINGEGALEVRATRTFADNTLARIIQLVEEAQERRGKSQRFIERFGLRYSPVILAIGVLIALSMPVLFDASWRDAIMRATVFIVAAAPCALVISIPITMVASLGAAARNGVLVKGGVFLEELGKVKVVALDKTGTLTRGAPEVMDIILGGASSSRPASEEALLGVAAGVERRSEHPLARAIINKADANGVKIPDVTDAKALTGAGIKAQINGRTVYVGSPSLFSDELGQDLGELANHIPRLQSEGKTVVIVGDDEAPWGLLALRDSLRAGIRGAIDGLHDAGIERVVMLTGDNSRAAHVIASEAGIDEVYADLKPEDKVFKVRELMRASGHVAMVGDGVNDAPALAEATVGVAMGAAGTDVALETADVALMADDLKKLVYALRLARRTQSVVRQNLGLSAIVIGALIVGAVSGIFTLPTVVVAHELSEFIVIASGLRMLRG</sequence>
<dbReference type="InterPro" id="IPR044492">
    <property type="entry name" value="P_typ_ATPase_HD_dom"/>
</dbReference>
<dbReference type="PRINTS" id="PR00941">
    <property type="entry name" value="CDATPASE"/>
</dbReference>
<dbReference type="EMBL" id="UOEH01000648">
    <property type="protein sequence ID" value="VAW08272.1"/>
    <property type="molecule type" value="Genomic_DNA"/>
</dbReference>
<dbReference type="PANTHER" id="PTHR43079:SF1">
    <property type="entry name" value="CADMIUM_ZINC-TRANSPORTING ATPASE HMA1, CHLOROPLASTIC-RELATED"/>
    <property type="match status" value="1"/>
</dbReference>
<dbReference type="GO" id="GO:0019829">
    <property type="term" value="F:ATPase-coupled monoatomic cation transmembrane transporter activity"/>
    <property type="evidence" value="ECO:0007669"/>
    <property type="project" value="InterPro"/>
</dbReference>
<dbReference type="PRINTS" id="PR00119">
    <property type="entry name" value="CATATPASE"/>
</dbReference>
<comment type="subcellular location">
    <subcellularLocation>
        <location evidence="1">Membrane</location>
        <topology evidence="1">Multi-pass membrane protein</topology>
    </subcellularLocation>
</comment>
<reference evidence="13" key="1">
    <citation type="submission" date="2018-06" db="EMBL/GenBank/DDBJ databases">
        <authorList>
            <person name="Zhirakovskaya E."/>
        </authorList>
    </citation>
    <scope>NUCLEOTIDE SEQUENCE</scope>
</reference>
<accession>A0A3B0T1H0</accession>
<dbReference type="GO" id="GO:0016887">
    <property type="term" value="F:ATP hydrolysis activity"/>
    <property type="evidence" value="ECO:0007669"/>
    <property type="project" value="InterPro"/>
</dbReference>
<dbReference type="CDD" id="cd00371">
    <property type="entry name" value="HMA"/>
    <property type="match status" value="1"/>
</dbReference>
<evidence type="ECO:0000256" key="2">
    <source>
        <dbReference type="ARBA" id="ARBA00006024"/>
    </source>
</evidence>
<dbReference type="FunFam" id="2.70.150.10:FF:000002">
    <property type="entry name" value="Copper-transporting ATPase 1, putative"/>
    <property type="match status" value="1"/>
</dbReference>
<evidence type="ECO:0000256" key="11">
    <source>
        <dbReference type="SAM" id="Phobius"/>
    </source>
</evidence>
<dbReference type="Gene3D" id="3.40.1110.10">
    <property type="entry name" value="Calcium-transporting ATPase, cytoplasmic domain N"/>
    <property type="match status" value="1"/>
</dbReference>
<dbReference type="InterPro" id="IPR006121">
    <property type="entry name" value="HMA_dom"/>
</dbReference>
<dbReference type="Gene3D" id="3.40.50.1000">
    <property type="entry name" value="HAD superfamily/HAD-like"/>
    <property type="match status" value="1"/>
</dbReference>
<dbReference type="InterPro" id="IPR036412">
    <property type="entry name" value="HAD-like_sf"/>
</dbReference>
<dbReference type="NCBIfam" id="TIGR01494">
    <property type="entry name" value="ATPase_P-type"/>
    <property type="match status" value="2"/>
</dbReference>
<evidence type="ECO:0000256" key="4">
    <source>
        <dbReference type="ARBA" id="ARBA00022723"/>
    </source>
</evidence>
<evidence type="ECO:0000256" key="9">
    <source>
        <dbReference type="ARBA" id="ARBA00022989"/>
    </source>
</evidence>
<dbReference type="Pfam" id="PF00702">
    <property type="entry name" value="Hydrolase"/>
    <property type="match status" value="1"/>
</dbReference>
<evidence type="ECO:0000256" key="1">
    <source>
        <dbReference type="ARBA" id="ARBA00004141"/>
    </source>
</evidence>
<name>A0A3B0T1H0_9ZZZZ</name>
<feature type="transmembrane region" description="Helical" evidence="11">
    <location>
        <begin position="342"/>
        <end position="368"/>
    </location>
</feature>
<keyword evidence="7" id="KW-0460">Magnesium</keyword>
<dbReference type="AlphaFoldDB" id="A0A3B0T1H0"/>
<dbReference type="InterPro" id="IPR027256">
    <property type="entry name" value="P-typ_ATPase_IB"/>
</dbReference>
<dbReference type="PROSITE" id="PS00154">
    <property type="entry name" value="ATPASE_E1_E2"/>
    <property type="match status" value="1"/>
</dbReference>
<feature type="transmembrane region" description="Helical" evidence="11">
    <location>
        <begin position="658"/>
        <end position="677"/>
    </location>
</feature>
<keyword evidence="9 11" id="KW-1133">Transmembrane helix</keyword>
<dbReference type="Pfam" id="PF00122">
    <property type="entry name" value="E1-E2_ATPase"/>
    <property type="match status" value="1"/>
</dbReference>
<dbReference type="NCBIfam" id="TIGR01525">
    <property type="entry name" value="ATPase-IB_hvy"/>
    <property type="match status" value="1"/>
</dbReference>
<evidence type="ECO:0000256" key="7">
    <source>
        <dbReference type="ARBA" id="ARBA00022842"/>
    </source>
</evidence>
<dbReference type="SUPFAM" id="SSF55008">
    <property type="entry name" value="HMA, heavy metal-associated domain"/>
    <property type="match status" value="1"/>
</dbReference>
<keyword evidence="4" id="KW-0479">Metal-binding</keyword>
<evidence type="ECO:0000256" key="10">
    <source>
        <dbReference type="ARBA" id="ARBA00023136"/>
    </source>
</evidence>
<dbReference type="InterPro" id="IPR051949">
    <property type="entry name" value="Cation_Transport_ATPase"/>
</dbReference>
<keyword evidence="8" id="KW-1278">Translocase</keyword>
<dbReference type="SUPFAM" id="SSF81665">
    <property type="entry name" value="Calcium ATPase, transmembrane domain M"/>
    <property type="match status" value="1"/>
</dbReference>
<dbReference type="GO" id="GO:0016020">
    <property type="term" value="C:membrane"/>
    <property type="evidence" value="ECO:0007669"/>
    <property type="project" value="UniProtKB-SubCell"/>
</dbReference>
<dbReference type="InterPro" id="IPR059000">
    <property type="entry name" value="ATPase_P-type_domA"/>
</dbReference>
<evidence type="ECO:0000259" key="12">
    <source>
        <dbReference type="PROSITE" id="PS50846"/>
    </source>
</evidence>
<gene>
    <name evidence="13" type="ORF">MNBD_ALPHA05-1154</name>
</gene>
<dbReference type="Gene3D" id="2.70.150.10">
    <property type="entry name" value="Calcium-transporting ATPase, cytoplasmic transduction domain A"/>
    <property type="match status" value="1"/>
</dbReference>
<dbReference type="SFLD" id="SFLDF00027">
    <property type="entry name" value="p-type_atpase"/>
    <property type="match status" value="1"/>
</dbReference>
<evidence type="ECO:0000256" key="8">
    <source>
        <dbReference type="ARBA" id="ARBA00022967"/>
    </source>
</evidence>
<keyword evidence="13" id="KW-0378">Hydrolase</keyword>
<dbReference type="SFLD" id="SFLDG00002">
    <property type="entry name" value="C1.7:_P-type_atpase_like"/>
    <property type="match status" value="1"/>
</dbReference>
<dbReference type="EC" id="3.6.3.4" evidence="13"/>
<keyword evidence="5" id="KW-0547">Nucleotide-binding</keyword>
<dbReference type="InterPro" id="IPR036163">
    <property type="entry name" value="HMA_dom_sf"/>
</dbReference>
<dbReference type="PROSITE" id="PS50846">
    <property type="entry name" value="HMA_2"/>
    <property type="match status" value="1"/>
</dbReference>
<dbReference type="GO" id="GO:0005524">
    <property type="term" value="F:ATP binding"/>
    <property type="evidence" value="ECO:0007669"/>
    <property type="project" value="UniProtKB-KW"/>
</dbReference>
<dbReference type="InterPro" id="IPR008250">
    <property type="entry name" value="ATPase_P-typ_transduc_dom_A_sf"/>
</dbReference>
<evidence type="ECO:0000256" key="6">
    <source>
        <dbReference type="ARBA" id="ARBA00022840"/>
    </source>
</evidence>
<dbReference type="Gene3D" id="3.30.70.100">
    <property type="match status" value="1"/>
</dbReference>
<dbReference type="SUPFAM" id="SSF81660">
    <property type="entry name" value="Metal cation-transporting ATPase, ATP-binding domain N"/>
    <property type="match status" value="1"/>
</dbReference>
<protein>
    <submittedName>
        <fullName evidence="13">Lead, cadmium, zinc and mercury transporting ATPase Copper-translocating P-type ATPase</fullName>
        <ecNumber evidence="13">3.6.3.3</ecNumber>
        <ecNumber evidence="13">3.6.3.4</ecNumber>
    </submittedName>
</protein>
<dbReference type="EC" id="3.6.3.3" evidence="13"/>
<keyword evidence="10 11" id="KW-0472">Membrane</keyword>
<dbReference type="PANTHER" id="PTHR43079">
    <property type="entry name" value="PROBABLE CADMIUM/ZINC-TRANSPORTING ATPASE HMA1"/>
    <property type="match status" value="1"/>
</dbReference>
<evidence type="ECO:0000256" key="3">
    <source>
        <dbReference type="ARBA" id="ARBA00022692"/>
    </source>
</evidence>
<feature type="transmembrane region" description="Helical" evidence="11">
    <location>
        <begin position="307"/>
        <end position="330"/>
    </location>
</feature>
<evidence type="ECO:0000313" key="13">
    <source>
        <dbReference type="EMBL" id="VAW08272.1"/>
    </source>
</evidence>
<evidence type="ECO:0000256" key="5">
    <source>
        <dbReference type="ARBA" id="ARBA00022741"/>
    </source>
</evidence>
<dbReference type="SFLD" id="SFLDS00003">
    <property type="entry name" value="Haloacid_Dehalogenase"/>
    <property type="match status" value="1"/>
</dbReference>
<dbReference type="InterPro" id="IPR023299">
    <property type="entry name" value="ATPase_P-typ_cyto_dom_N"/>
</dbReference>
<comment type="similarity">
    <text evidence="2">Belongs to the cation transport ATPase (P-type) (TC 3.A.3) family. Type IB subfamily.</text>
</comment>
<dbReference type="SUPFAM" id="SSF56784">
    <property type="entry name" value="HAD-like"/>
    <property type="match status" value="1"/>
</dbReference>
<feature type="domain" description="HMA" evidence="12">
    <location>
        <begin position="5"/>
        <end position="71"/>
    </location>
</feature>
<proteinExistence type="inferred from homology"/>
<organism evidence="13">
    <name type="scientific">hydrothermal vent metagenome</name>
    <dbReference type="NCBI Taxonomy" id="652676"/>
    <lineage>
        <taxon>unclassified sequences</taxon>
        <taxon>metagenomes</taxon>
        <taxon>ecological metagenomes</taxon>
    </lineage>
</organism>
<keyword evidence="6" id="KW-0067">ATP-binding</keyword>